<dbReference type="PANTHER" id="PTHR17630">
    <property type="entry name" value="DIENELACTONE HYDROLASE"/>
    <property type="match status" value="1"/>
</dbReference>
<name>A0A9W6WEV8_CANBO</name>
<dbReference type="SUPFAM" id="SSF53474">
    <property type="entry name" value="alpha/beta-Hydrolases"/>
    <property type="match status" value="1"/>
</dbReference>
<dbReference type="Proteomes" id="UP001165120">
    <property type="component" value="Unassembled WGS sequence"/>
</dbReference>
<accession>A0A9W6WEV8</accession>
<dbReference type="GO" id="GO:0016787">
    <property type="term" value="F:hydrolase activity"/>
    <property type="evidence" value="ECO:0007669"/>
    <property type="project" value="InterPro"/>
</dbReference>
<dbReference type="Gene3D" id="3.40.50.1820">
    <property type="entry name" value="alpha/beta hydrolase"/>
    <property type="match status" value="1"/>
</dbReference>
<comment type="caution">
    <text evidence="2">The sequence shown here is derived from an EMBL/GenBank/DDBJ whole genome shotgun (WGS) entry which is preliminary data.</text>
</comment>
<protein>
    <submittedName>
        <fullName evidence="2">Unnamed protein product</fullName>
    </submittedName>
</protein>
<evidence type="ECO:0000259" key="1">
    <source>
        <dbReference type="Pfam" id="PF01738"/>
    </source>
</evidence>
<dbReference type="InterPro" id="IPR029058">
    <property type="entry name" value="AB_hydrolase_fold"/>
</dbReference>
<reference evidence="2" key="1">
    <citation type="submission" date="2023-04" db="EMBL/GenBank/DDBJ databases">
        <title>Candida boidinii NBRC 10035.</title>
        <authorList>
            <person name="Ichikawa N."/>
            <person name="Sato H."/>
            <person name="Tonouchi N."/>
        </authorList>
    </citation>
    <scope>NUCLEOTIDE SEQUENCE</scope>
    <source>
        <strain evidence="2">NBRC 10035</strain>
    </source>
</reference>
<evidence type="ECO:0000313" key="3">
    <source>
        <dbReference type="Proteomes" id="UP001165120"/>
    </source>
</evidence>
<proteinExistence type="predicted"/>
<evidence type="ECO:0000313" key="2">
    <source>
        <dbReference type="EMBL" id="GME67935.1"/>
    </source>
</evidence>
<dbReference type="InterPro" id="IPR002925">
    <property type="entry name" value="Dienelactn_hydro"/>
</dbReference>
<dbReference type="Pfam" id="PF01738">
    <property type="entry name" value="DLH"/>
    <property type="match status" value="1"/>
</dbReference>
<sequence length="246" mass="27304">MASKAPGACCFKAVLHGEPTGEETKKFGYESYVAGGYTTTDKVIVILTDVFGYKFKNTQLIADELAKTTGYYVIVPDILKGEALTLNVTMEIFGEWFSRHPVQGTKDVVTTFLTNLKKELNPSYLSGIGYCFGAKYLFHQMTADGLFDVGVAAHPSFADEDEVAAIRKPVLISAAANDQIFPTELRHKTESILSSIKDLRYQIDLFGGVEHGFTVKSDDNIPAVRYAKNKALSDHVYWLKHFEPKK</sequence>
<dbReference type="AlphaFoldDB" id="A0A9W6WEV8"/>
<gene>
    <name evidence="2" type="ORF">Cboi02_000127800</name>
</gene>
<organism evidence="2 3">
    <name type="scientific">Candida boidinii</name>
    <name type="common">Yeast</name>
    <dbReference type="NCBI Taxonomy" id="5477"/>
    <lineage>
        <taxon>Eukaryota</taxon>
        <taxon>Fungi</taxon>
        <taxon>Dikarya</taxon>
        <taxon>Ascomycota</taxon>
        <taxon>Saccharomycotina</taxon>
        <taxon>Pichiomycetes</taxon>
        <taxon>Pichiales</taxon>
        <taxon>Pichiaceae</taxon>
        <taxon>Ogataea</taxon>
        <taxon>Ogataea/Candida clade</taxon>
    </lineage>
</organism>
<dbReference type="PANTHER" id="PTHR17630:SF44">
    <property type="entry name" value="PROTEIN AIM2"/>
    <property type="match status" value="1"/>
</dbReference>
<feature type="domain" description="Dienelactone hydrolase" evidence="1">
    <location>
        <begin position="32"/>
        <end position="242"/>
    </location>
</feature>
<dbReference type="EMBL" id="BSXN01000285">
    <property type="protein sequence ID" value="GME67935.1"/>
    <property type="molecule type" value="Genomic_DNA"/>
</dbReference>
<keyword evidence="3" id="KW-1185">Reference proteome</keyword>